<sequence>MSAGAGVVEHGGDVAERRPAYASLRGYHPGMDRAAAWLETGDQIASMVGAAAGVAALLVAIRAELRARGATGRPRRLPWPLLTLCVALFALRLVPAVPAWLVEPSAWAASAVGAAALMVALRRSRPGPTPVVNPQIIGLTRRLKDDGARHRYRFFVGWPAPALPDVYVRQRPALGGVSVGQHRALVSVDDVLTSDGHGLLLGGAGSGKSTLAATVTAAIASRALTAGDFGTLAISVTATDLVGRSLLDALTLSCARDLGITVDAELFAEPPVPGGRWHVIVDGVDEVVNAHDRSRLLWELRSLLREGDVTHRFLVTSRPLPDAELATLRNAWVAEYELRPFDRADLADFARRWFTARLPHDPEAAAREAALFLTRVAGARLGPVARVPLLATIAVMVYEQADGGALPASRAHLYARFVEHLLDGRHELSEAKASLVDALQGRGRAGLAIATWLKDDFYEVIARMLDAVGVARVAQPNADLCSAALAWLDSNAPHRLTDTVPDARRQTEDLLRSTGLFGMRHGQFAFLHQSFAEFLFARAMAGRLDTARWRVMAANPAARSLAAFVAARRPDADAMVRSLVAEEGIITAADMIAVGVPVDDPTRATVLDGLSAHLGDDTPTAPEALRVLRELSVDQDVLRRLIAMAGDNDVPEWTRVVLADVVIDVDRPVGVAQLRHAAEQFASEPATWAVDALRARGLQVDPRTKNLFGPPSGRERGALGGLGRQALSRRAGDPDFSDMQRLVAAERLAHDGSLTPLRALVEEAGVGRLVQLAGGKILADLGDLEPLVTMTARQEETADTGSDWLQYLAAAEVFARDQTRGVPILRAIFDRHEPLPRTYGCAARLAEAGSITELASLAAANATGFWREPVSQLPWLQSPAVGANLSRAAARRLAGEPRSVKPWGYERGYETKAWAHVRAAAAKRRHALHDLAVRGRPRRELHAATWLGRHFSDPEELERVVANPSMPARFRVAAATSLAMLFGPAADEPLRQLERHGELHYETVCGIPATPIQYTSFIPAVPERSFDLCAALAGDPDTPRSLRAALTLLLPFGDSADRLARIADNPAMSFRARFEAMNALVGSSPQVGRRSLSTIVRDHDLPNPLVWFLLLKIFLGWNLDVKRLGWLEFETIARRIEAIGNAPSPLHMLWRTAVTVMFSHPALDRVASGGH</sequence>
<accession>A0A3N9X9G4</accession>
<evidence type="ECO:0000256" key="2">
    <source>
        <dbReference type="SAM" id="Phobius"/>
    </source>
</evidence>
<dbReference type="InterPro" id="IPR027417">
    <property type="entry name" value="P-loop_NTPase"/>
</dbReference>
<keyword evidence="2" id="KW-1133">Transmembrane helix</keyword>
<keyword evidence="2" id="KW-0472">Membrane</keyword>
<feature type="domain" description="NACHT" evidence="3">
    <location>
        <begin position="199"/>
        <end position="356"/>
    </location>
</feature>
<feature type="transmembrane region" description="Helical" evidence="2">
    <location>
        <begin position="44"/>
        <end position="65"/>
    </location>
</feature>
<comment type="caution">
    <text evidence="4">The sequence shown here is derived from an EMBL/GenBank/DDBJ whole genome shotgun (WGS) entry which is preliminary data.</text>
</comment>
<feature type="region of interest" description="Disordered" evidence="1">
    <location>
        <begin position="702"/>
        <end position="721"/>
    </location>
</feature>
<evidence type="ECO:0000313" key="5">
    <source>
        <dbReference type="Proteomes" id="UP000282312"/>
    </source>
</evidence>
<evidence type="ECO:0000259" key="3">
    <source>
        <dbReference type="Pfam" id="PF05729"/>
    </source>
</evidence>
<dbReference type="Proteomes" id="UP000282312">
    <property type="component" value="Unassembled WGS sequence"/>
</dbReference>
<dbReference type="AlphaFoldDB" id="A0A3N9X9G4"/>
<proteinExistence type="predicted"/>
<dbReference type="InterPro" id="IPR007111">
    <property type="entry name" value="NACHT_NTPase"/>
</dbReference>
<feature type="transmembrane region" description="Helical" evidence="2">
    <location>
        <begin position="77"/>
        <end position="98"/>
    </location>
</feature>
<reference evidence="4 5" key="1">
    <citation type="submission" date="2018-05" db="EMBL/GenBank/DDBJ databases">
        <title>Micromonospora from Atacama Desert.</title>
        <authorList>
            <person name="Carro L."/>
            <person name="Goodfellow M."/>
            <person name="Klenk H.-P."/>
        </authorList>
    </citation>
    <scope>NUCLEOTIDE SEQUENCE [LARGE SCALE GENOMIC DNA]</scope>
    <source>
        <strain evidence="4 5">LB39</strain>
    </source>
</reference>
<evidence type="ECO:0000313" key="4">
    <source>
        <dbReference type="EMBL" id="RQX03027.1"/>
    </source>
</evidence>
<keyword evidence="2" id="KW-0812">Transmembrane</keyword>
<dbReference type="EMBL" id="QGSZ01000198">
    <property type="protein sequence ID" value="RQX03027.1"/>
    <property type="molecule type" value="Genomic_DNA"/>
</dbReference>
<evidence type="ECO:0000256" key="1">
    <source>
        <dbReference type="SAM" id="MobiDB-lite"/>
    </source>
</evidence>
<dbReference type="Pfam" id="PF05729">
    <property type="entry name" value="NACHT"/>
    <property type="match status" value="1"/>
</dbReference>
<name>A0A3N9X9G4_9ACTN</name>
<keyword evidence="5" id="KW-1185">Reference proteome</keyword>
<gene>
    <name evidence="4" type="ORF">DLJ59_13805</name>
</gene>
<dbReference type="SUPFAM" id="SSF52540">
    <property type="entry name" value="P-loop containing nucleoside triphosphate hydrolases"/>
    <property type="match status" value="1"/>
</dbReference>
<organism evidence="4 5">
    <name type="scientific">Micromonospora inaquosa</name>
    <dbReference type="NCBI Taxonomy" id="2203716"/>
    <lineage>
        <taxon>Bacteria</taxon>
        <taxon>Bacillati</taxon>
        <taxon>Actinomycetota</taxon>
        <taxon>Actinomycetes</taxon>
        <taxon>Micromonosporales</taxon>
        <taxon>Micromonosporaceae</taxon>
        <taxon>Micromonospora</taxon>
    </lineage>
</organism>
<dbReference type="Gene3D" id="3.40.50.300">
    <property type="entry name" value="P-loop containing nucleotide triphosphate hydrolases"/>
    <property type="match status" value="1"/>
</dbReference>
<protein>
    <recommendedName>
        <fullName evidence="3">NACHT domain-containing protein</fullName>
    </recommendedName>
</protein>